<dbReference type="Proteomes" id="UP000238196">
    <property type="component" value="Unassembled WGS sequence"/>
</dbReference>
<evidence type="ECO:0000256" key="4">
    <source>
        <dbReference type="ARBA" id="ARBA00023163"/>
    </source>
</evidence>
<dbReference type="InterPro" id="IPR018062">
    <property type="entry name" value="HTH_AraC-typ_CS"/>
</dbReference>
<sequence length="282" mass="32075">MSDHNQFQFSSSGHLPGVTLLHADMDDFHYDRHAHEEHAFGITLTGMQEFFSGGHHHRSHPGQIILFNPEEVHDGNSGGEVPLSYQMLYVPPETLGPLVASVSGKTVRHPEQCRFRASDTLLWDEPLRQHLQTLGQMIQRGQGSQIEQEQQLLGIAERLAQREGSVAESTQRPRTDRLLRRAKDFIQAHMHEDINLDAISAAANLSKYHFLRLFRQQFGITPHQYVLNCRINAARSALATGGKLEEVALQHGFTDLSHFNRRFKRIYGMTPRQYQSCLQHSA</sequence>
<name>A0A2S5KL58_9PROT</name>
<keyword evidence="4" id="KW-0804">Transcription</keyword>
<dbReference type="PANTHER" id="PTHR46796">
    <property type="entry name" value="HTH-TYPE TRANSCRIPTIONAL ACTIVATOR RHAS-RELATED"/>
    <property type="match status" value="1"/>
</dbReference>
<evidence type="ECO:0000256" key="3">
    <source>
        <dbReference type="ARBA" id="ARBA00023159"/>
    </source>
</evidence>
<dbReference type="OrthoDB" id="5582699at2"/>
<dbReference type="InterPro" id="IPR020449">
    <property type="entry name" value="Tscrpt_reg_AraC-type_HTH"/>
</dbReference>
<evidence type="ECO:0000256" key="2">
    <source>
        <dbReference type="ARBA" id="ARBA00023125"/>
    </source>
</evidence>
<dbReference type="SUPFAM" id="SSF46689">
    <property type="entry name" value="Homeodomain-like"/>
    <property type="match status" value="2"/>
</dbReference>
<organism evidence="6 7">
    <name type="scientific">Proteobacteria bacterium 228</name>
    <dbReference type="NCBI Taxonomy" id="2083153"/>
    <lineage>
        <taxon>Bacteria</taxon>
        <taxon>Pseudomonadati</taxon>
        <taxon>Pseudomonadota</taxon>
    </lineage>
</organism>
<dbReference type="PANTHER" id="PTHR46796:SF2">
    <property type="entry name" value="TRANSCRIPTIONAL REGULATORY PROTEIN"/>
    <property type="match status" value="1"/>
</dbReference>
<proteinExistence type="predicted"/>
<dbReference type="EMBL" id="PRLP01000096">
    <property type="protein sequence ID" value="PPC75375.1"/>
    <property type="molecule type" value="Genomic_DNA"/>
</dbReference>
<dbReference type="PROSITE" id="PS00041">
    <property type="entry name" value="HTH_ARAC_FAMILY_1"/>
    <property type="match status" value="1"/>
</dbReference>
<dbReference type="AlphaFoldDB" id="A0A2S5KL58"/>
<dbReference type="GO" id="GO:0043565">
    <property type="term" value="F:sequence-specific DNA binding"/>
    <property type="evidence" value="ECO:0007669"/>
    <property type="project" value="InterPro"/>
</dbReference>
<dbReference type="InterPro" id="IPR037923">
    <property type="entry name" value="HTH-like"/>
</dbReference>
<evidence type="ECO:0000256" key="1">
    <source>
        <dbReference type="ARBA" id="ARBA00023015"/>
    </source>
</evidence>
<dbReference type="InterPro" id="IPR009057">
    <property type="entry name" value="Homeodomain-like_sf"/>
</dbReference>
<reference evidence="6 7" key="1">
    <citation type="submission" date="2018-02" db="EMBL/GenBank/DDBJ databases">
        <title>novel marine gammaproteobacteria from coastal saline agro ecosystem.</title>
        <authorList>
            <person name="Krishnan R."/>
            <person name="Ramesh Kumar N."/>
        </authorList>
    </citation>
    <scope>NUCLEOTIDE SEQUENCE [LARGE SCALE GENOMIC DNA]</scope>
    <source>
        <strain evidence="6 7">228</strain>
    </source>
</reference>
<keyword evidence="2" id="KW-0238">DNA-binding</keyword>
<evidence type="ECO:0000313" key="6">
    <source>
        <dbReference type="EMBL" id="PPC75375.1"/>
    </source>
</evidence>
<dbReference type="Pfam" id="PF02311">
    <property type="entry name" value="AraC_binding"/>
    <property type="match status" value="1"/>
</dbReference>
<dbReference type="InterPro" id="IPR050204">
    <property type="entry name" value="AraC_XylS_family_regulators"/>
</dbReference>
<protein>
    <submittedName>
        <fullName evidence="6">AraC family transcriptional regulator</fullName>
    </submittedName>
</protein>
<gene>
    <name evidence="6" type="ORF">C4K68_20630</name>
</gene>
<dbReference type="Gene3D" id="1.10.10.60">
    <property type="entry name" value="Homeodomain-like"/>
    <property type="match status" value="2"/>
</dbReference>
<feature type="domain" description="HTH araC/xylS-type" evidence="5">
    <location>
        <begin position="180"/>
        <end position="277"/>
    </location>
</feature>
<dbReference type="Pfam" id="PF12833">
    <property type="entry name" value="HTH_18"/>
    <property type="match status" value="1"/>
</dbReference>
<dbReference type="SMART" id="SM00342">
    <property type="entry name" value="HTH_ARAC"/>
    <property type="match status" value="1"/>
</dbReference>
<evidence type="ECO:0000259" key="5">
    <source>
        <dbReference type="PROSITE" id="PS01124"/>
    </source>
</evidence>
<evidence type="ECO:0000313" key="7">
    <source>
        <dbReference type="Proteomes" id="UP000238196"/>
    </source>
</evidence>
<keyword evidence="3" id="KW-0010">Activator</keyword>
<dbReference type="PROSITE" id="PS01124">
    <property type="entry name" value="HTH_ARAC_FAMILY_2"/>
    <property type="match status" value="1"/>
</dbReference>
<dbReference type="SUPFAM" id="SSF51215">
    <property type="entry name" value="Regulatory protein AraC"/>
    <property type="match status" value="1"/>
</dbReference>
<comment type="caution">
    <text evidence="6">The sequence shown here is derived from an EMBL/GenBank/DDBJ whole genome shotgun (WGS) entry which is preliminary data.</text>
</comment>
<dbReference type="InterPro" id="IPR003313">
    <property type="entry name" value="AraC-bd"/>
</dbReference>
<dbReference type="PRINTS" id="PR00032">
    <property type="entry name" value="HTHARAC"/>
</dbReference>
<keyword evidence="1" id="KW-0805">Transcription regulation</keyword>
<accession>A0A2S5KL58</accession>
<dbReference type="GO" id="GO:0003700">
    <property type="term" value="F:DNA-binding transcription factor activity"/>
    <property type="evidence" value="ECO:0007669"/>
    <property type="project" value="InterPro"/>
</dbReference>
<dbReference type="InterPro" id="IPR018060">
    <property type="entry name" value="HTH_AraC"/>
</dbReference>